<proteinExistence type="predicted"/>
<name>A0AA40CCW2_9PEZI</name>
<dbReference type="EMBL" id="JAULSU010000001">
    <property type="protein sequence ID" value="KAK0634161.1"/>
    <property type="molecule type" value="Genomic_DNA"/>
</dbReference>
<dbReference type="AlphaFoldDB" id="A0AA40CCW2"/>
<dbReference type="InterPro" id="IPR052895">
    <property type="entry name" value="HetReg/Transcr_Mod"/>
</dbReference>
<feature type="domain" description="Heterokaryon incompatibility" evidence="1">
    <location>
        <begin position="83"/>
        <end position="264"/>
    </location>
</feature>
<dbReference type="Pfam" id="PF06985">
    <property type="entry name" value="HET"/>
    <property type="match status" value="1"/>
</dbReference>
<protein>
    <submittedName>
        <fullName evidence="2">Heterokaryon incompatibility protein-domain-containing protein</fullName>
    </submittedName>
</protein>
<evidence type="ECO:0000259" key="1">
    <source>
        <dbReference type="Pfam" id="PF06985"/>
    </source>
</evidence>
<reference evidence="2" key="1">
    <citation type="submission" date="2023-06" db="EMBL/GenBank/DDBJ databases">
        <title>Genome-scale phylogeny and comparative genomics of the fungal order Sordariales.</title>
        <authorList>
            <consortium name="Lawrence Berkeley National Laboratory"/>
            <person name="Hensen N."/>
            <person name="Bonometti L."/>
            <person name="Westerberg I."/>
            <person name="Brannstrom I.O."/>
            <person name="Guillou S."/>
            <person name="Cros-Aarteil S."/>
            <person name="Calhoun S."/>
            <person name="Haridas S."/>
            <person name="Kuo A."/>
            <person name="Mondo S."/>
            <person name="Pangilinan J."/>
            <person name="Riley R."/>
            <person name="Labutti K."/>
            <person name="Andreopoulos B."/>
            <person name="Lipzen A."/>
            <person name="Chen C."/>
            <person name="Yanf M."/>
            <person name="Daum C."/>
            <person name="Ng V."/>
            <person name="Clum A."/>
            <person name="Steindorff A."/>
            <person name="Ohm R."/>
            <person name="Martin F."/>
            <person name="Silar P."/>
            <person name="Natvig D."/>
            <person name="Lalanne C."/>
            <person name="Gautier V."/>
            <person name="Ament-Velasquez S.L."/>
            <person name="Kruys A."/>
            <person name="Hutchinson M.I."/>
            <person name="Powell A.J."/>
            <person name="Barry K."/>
            <person name="Miller A.N."/>
            <person name="Grigoriev I.V."/>
            <person name="Debuchy R."/>
            <person name="Gladieux P."/>
            <person name="Thoren M.H."/>
            <person name="Johannesson H."/>
        </authorList>
    </citation>
    <scope>NUCLEOTIDE SEQUENCE</scope>
    <source>
        <strain evidence="2">CBS 606.72</strain>
    </source>
</reference>
<sequence>MSELVRRAASRLIKKWGSASQHDSSRPHTDNNSWKARRFQFRPLDHAAQQIRLLRLLPKTPDAATDAIACEIRPFDFASAPPFSALSWAWGTPYGIEEDIRVNDAAFKLTNPSLLNALQHLRRYFTNSGSPAAAPDWIWIDALCINQEDIQEKSNQVMLMASVYERARKVISWLGSGDPAITSAFSFIAETVRAARGSAASQAQIEMLIGREPVAISPGGAWDDPANSVDTIVDPRLIHLFSLSNDMPQFFSLQYWHRLWIVQELVRTRPKDNIIMYENDTMLFSDIQIFRDSWLEFLKRLQLLPQWEATLARTPGWEDIAASWPAYVRSMEDTLVVWSYYDFLRSVTTSGDNLFYIVLSGAYISVDPRDKVYGFLGLASPRVQAQVLADYSKQTKDIYTEWFTSVLVDWASLDPLYFAGLNSRTYSAPMGGLPSWVPDLRRSIRESPVWDATLGRTLERKGKGPRFRFSAFNSPRPFHVGGEELRCSAILASAPVSVLPLEGVNIDLAHIYNALARFPENEDRTALSVLVSIFWALMCGIDRFNAAEAARRLRSAEEAVMQPETSTNLGHEQFQLVRSMPLMQAVAKLTLQRNESALTTKDNVLTALCMDSRRLGTDAIADTLLILAFIRLYLSSMASEEDISTFTSQLGLDQNCDLRSILEALYRFVSAPQSQDTALAEVEVERLLNSEAIPGLQQTLTRYLEAFEHTLFVTNNGMIGNGPRAMRTGDQIILFDDVQMPFVVRKHPSGGRYELVGPCYVQGISDGELAAAARRGEVEPVEILLV</sequence>
<comment type="caution">
    <text evidence="2">The sequence shown here is derived from an EMBL/GenBank/DDBJ whole genome shotgun (WGS) entry which is preliminary data.</text>
</comment>
<dbReference type="InterPro" id="IPR010730">
    <property type="entry name" value="HET"/>
</dbReference>
<dbReference type="Proteomes" id="UP001175000">
    <property type="component" value="Unassembled WGS sequence"/>
</dbReference>
<dbReference type="PANTHER" id="PTHR24148:SF73">
    <property type="entry name" value="HET DOMAIN PROTEIN (AFU_ORTHOLOGUE AFUA_8G01020)"/>
    <property type="match status" value="1"/>
</dbReference>
<keyword evidence="3" id="KW-1185">Reference proteome</keyword>
<gene>
    <name evidence="2" type="ORF">B0T14DRAFT_508490</name>
</gene>
<dbReference type="PANTHER" id="PTHR24148">
    <property type="entry name" value="ANKYRIN REPEAT DOMAIN-CONTAINING PROTEIN 39 HOMOLOG-RELATED"/>
    <property type="match status" value="1"/>
</dbReference>
<evidence type="ECO:0000313" key="3">
    <source>
        <dbReference type="Proteomes" id="UP001175000"/>
    </source>
</evidence>
<accession>A0AA40CCW2</accession>
<dbReference type="Pfam" id="PF26639">
    <property type="entry name" value="Het-6_barrel"/>
    <property type="match status" value="1"/>
</dbReference>
<evidence type="ECO:0000313" key="2">
    <source>
        <dbReference type="EMBL" id="KAK0634161.1"/>
    </source>
</evidence>
<organism evidence="2 3">
    <name type="scientific">Immersiella caudata</name>
    <dbReference type="NCBI Taxonomy" id="314043"/>
    <lineage>
        <taxon>Eukaryota</taxon>
        <taxon>Fungi</taxon>
        <taxon>Dikarya</taxon>
        <taxon>Ascomycota</taxon>
        <taxon>Pezizomycotina</taxon>
        <taxon>Sordariomycetes</taxon>
        <taxon>Sordariomycetidae</taxon>
        <taxon>Sordariales</taxon>
        <taxon>Lasiosphaeriaceae</taxon>
        <taxon>Immersiella</taxon>
    </lineage>
</organism>